<evidence type="ECO:0008006" key="4">
    <source>
        <dbReference type="Google" id="ProtNLM"/>
    </source>
</evidence>
<protein>
    <recommendedName>
        <fullName evidence="4">AraC-type arabinose-binding/dimerisation domain-containing protein</fullName>
    </recommendedName>
</protein>
<dbReference type="AlphaFoldDB" id="A0A5R8M5K9"/>
<evidence type="ECO:0000313" key="3">
    <source>
        <dbReference type="Proteomes" id="UP000306973"/>
    </source>
</evidence>
<gene>
    <name evidence="2" type="ORF">FEI13_18675</name>
</gene>
<keyword evidence="3" id="KW-1185">Reference proteome</keyword>
<reference evidence="2 3" key="1">
    <citation type="journal article" date="2007" name="Int. J. Syst. Evol. Microbiol.">
        <title>Halomonas saccharevitans sp. nov., Halomonas arcis sp. nov. and Halomonas subterranea sp. nov., halophilic bacteria isolated from hypersaline environments of China.</title>
        <authorList>
            <person name="Xu X.W."/>
            <person name="Wu Y.H."/>
            <person name="Zhou Z."/>
            <person name="Wang C.S."/>
            <person name="Zhou Y.G."/>
            <person name="Zhang H.B."/>
            <person name="Wang Y."/>
            <person name="Wu M."/>
        </authorList>
    </citation>
    <scope>NUCLEOTIDE SEQUENCE [LARGE SCALE GENOMIC DNA]</scope>
    <source>
        <strain evidence="2 3">TBZ3</strain>
    </source>
</reference>
<accession>A0A5R8M5K9</accession>
<dbReference type="SUPFAM" id="SSF51182">
    <property type="entry name" value="RmlC-like cupins"/>
    <property type="match status" value="1"/>
</dbReference>
<feature type="compositionally biased region" description="Basic and acidic residues" evidence="1">
    <location>
        <begin position="19"/>
        <end position="32"/>
    </location>
</feature>
<dbReference type="EMBL" id="VBUI01000059">
    <property type="protein sequence ID" value="TLF44775.1"/>
    <property type="molecule type" value="Genomic_DNA"/>
</dbReference>
<dbReference type="Proteomes" id="UP000306973">
    <property type="component" value="Unassembled WGS sequence"/>
</dbReference>
<organism evidence="2 3">
    <name type="scientific">Halomonas urmiana</name>
    <dbReference type="NCBI Taxonomy" id="490901"/>
    <lineage>
        <taxon>Bacteria</taxon>
        <taxon>Pseudomonadati</taxon>
        <taxon>Pseudomonadota</taxon>
        <taxon>Gammaproteobacteria</taxon>
        <taxon>Oceanospirillales</taxon>
        <taxon>Halomonadaceae</taxon>
        <taxon>Halomonas</taxon>
    </lineage>
</organism>
<sequence>MPYWVVLHIVHGAYTCTFDDQHEPENGREGTTKKPGHQVTARPGEVLMVPAGARHALTFAPGTTVDGLHIHFGLYHDLDVFSVYRVPVVIAGDAANAAAQATSALTATLARQDNTSLEALAARHADAYRFLAEILAVSRRQPQPKRRLATLGRLQPALGRCQASCRV</sequence>
<dbReference type="InterPro" id="IPR011051">
    <property type="entry name" value="RmlC_Cupin_sf"/>
</dbReference>
<dbReference type="OrthoDB" id="9803764at2"/>
<proteinExistence type="predicted"/>
<name>A0A5R8M5K9_9GAMM</name>
<feature type="region of interest" description="Disordered" evidence="1">
    <location>
        <begin position="19"/>
        <end position="40"/>
    </location>
</feature>
<evidence type="ECO:0000313" key="2">
    <source>
        <dbReference type="EMBL" id="TLF44775.1"/>
    </source>
</evidence>
<comment type="caution">
    <text evidence="2">The sequence shown here is derived from an EMBL/GenBank/DDBJ whole genome shotgun (WGS) entry which is preliminary data.</text>
</comment>
<evidence type="ECO:0000256" key="1">
    <source>
        <dbReference type="SAM" id="MobiDB-lite"/>
    </source>
</evidence>
<dbReference type="RefSeq" id="WP_138182993.1">
    <property type="nucleotide sequence ID" value="NZ_VBUI01000059.1"/>
</dbReference>